<evidence type="ECO:0000313" key="2">
    <source>
        <dbReference type="Proteomes" id="UP000070544"/>
    </source>
</evidence>
<evidence type="ECO:0000313" key="1">
    <source>
        <dbReference type="EMBL" id="KXS14230.1"/>
    </source>
</evidence>
<protein>
    <submittedName>
        <fullName evidence="1">Uncharacterized protein</fullName>
    </submittedName>
</protein>
<sequence length="65" mass="7174">MVSEMDTTTEDFGSTGARPFEDAAPLLASMNNVGEGHLETAEFQSKLYRWLTGADEKDTIVHLLQ</sequence>
<dbReference type="AlphaFoldDB" id="A0A139ABT9"/>
<proteinExistence type="predicted"/>
<dbReference type="EMBL" id="KQ965770">
    <property type="protein sequence ID" value="KXS14230.1"/>
    <property type="molecule type" value="Genomic_DNA"/>
</dbReference>
<name>A0A139ABT9_GONPJ</name>
<dbReference type="Proteomes" id="UP000070544">
    <property type="component" value="Unassembled WGS sequence"/>
</dbReference>
<gene>
    <name evidence="1" type="ORF">M427DRAFT_135851</name>
</gene>
<organism evidence="1 2">
    <name type="scientific">Gonapodya prolifera (strain JEL478)</name>
    <name type="common">Monoblepharis prolifera</name>
    <dbReference type="NCBI Taxonomy" id="1344416"/>
    <lineage>
        <taxon>Eukaryota</taxon>
        <taxon>Fungi</taxon>
        <taxon>Fungi incertae sedis</taxon>
        <taxon>Chytridiomycota</taxon>
        <taxon>Chytridiomycota incertae sedis</taxon>
        <taxon>Monoblepharidomycetes</taxon>
        <taxon>Monoblepharidales</taxon>
        <taxon>Gonapodyaceae</taxon>
        <taxon>Gonapodya</taxon>
    </lineage>
</organism>
<reference evidence="1 2" key="1">
    <citation type="journal article" date="2015" name="Genome Biol. Evol.">
        <title>Phylogenomic analyses indicate that early fungi evolved digesting cell walls of algal ancestors of land plants.</title>
        <authorList>
            <person name="Chang Y."/>
            <person name="Wang S."/>
            <person name="Sekimoto S."/>
            <person name="Aerts A.L."/>
            <person name="Choi C."/>
            <person name="Clum A."/>
            <person name="LaButti K.M."/>
            <person name="Lindquist E.A."/>
            <person name="Yee Ngan C."/>
            <person name="Ohm R.A."/>
            <person name="Salamov A.A."/>
            <person name="Grigoriev I.V."/>
            <person name="Spatafora J.W."/>
            <person name="Berbee M.L."/>
        </authorList>
    </citation>
    <scope>NUCLEOTIDE SEQUENCE [LARGE SCALE GENOMIC DNA]</scope>
    <source>
        <strain evidence="1 2">JEL478</strain>
    </source>
</reference>
<accession>A0A139ABT9</accession>
<keyword evidence="2" id="KW-1185">Reference proteome</keyword>